<evidence type="ECO:0000256" key="3">
    <source>
        <dbReference type="ARBA" id="ARBA00022643"/>
    </source>
</evidence>
<keyword evidence="4" id="KW-0521">NADP</keyword>
<reference evidence="8" key="1">
    <citation type="submission" date="2018-09" db="EMBL/GenBank/DDBJ databases">
        <authorList>
            <person name="Zhu H."/>
        </authorList>
    </citation>
    <scope>NUCLEOTIDE SEQUENCE [LARGE SCALE GENOMIC DNA]</scope>
    <source>
        <strain evidence="8">K1S02-23</strain>
    </source>
</reference>
<dbReference type="Proteomes" id="UP000266327">
    <property type="component" value="Unassembled WGS sequence"/>
</dbReference>
<gene>
    <name evidence="7" type="ORF">D3878_06865</name>
</gene>
<evidence type="ECO:0000313" key="8">
    <source>
        <dbReference type="Proteomes" id="UP000266327"/>
    </source>
</evidence>
<dbReference type="InterPro" id="IPR044152">
    <property type="entry name" value="YqjM-like"/>
</dbReference>
<evidence type="ECO:0000256" key="4">
    <source>
        <dbReference type="ARBA" id="ARBA00022857"/>
    </source>
</evidence>
<protein>
    <submittedName>
        <fullName evidence="7">12-oxophytodienoate reductase</fullName>
    </submittedName>
</protein>
<evidence type="ECO:0000256" key="5">
    <source>
        <dbReference type="ARBA" id="ARBA00023002"/>
    </source>
</evidence>
<dbReference type="EMBL" id="QYUQ01000002">
    <property type="protein sequence ID" value="RJG01338.1"/>
    <property type="molecule type" value="Genomic_DNA"/>
</dbReference>
<keyword evidence="2" id="KW-0285">Flavoprotein</keyword>
<dbReference type="PANTHER" id="PTHR43303">
    <property type="entry name" value="NADPH DEHYDROGENASE C23G7.10C-RELATED"/>
    <property type="match status" value="1"/>
</dbReference>
<dbReference type="Gene3D" id="3.20.20.70">
    <property type="entry name" value="Aldolase class I"/>
    <property type="match status" value="1"/>
</dbReference>
<proteinExistence type="predicted"/>
<keyword evidence="3" id="KW-0288">FMN</keyword>
<dbReference type="SUPFAM" id="SSF51395">
    <property type="entry name" value="FMN-linked oxidoreductases"/>
    <property type="match status" value="1"/>
</dbReference>
<comment type="caution">
    <text evidence="7">The sequence shown here is derived from an EMBL/GenBank/DDBJ whole genome shotgun (WGS) entry which is preliminary data.</text>
</comment>
<dbReference type="Pfam" id="PF00724">
    <property type="entry name" value="Oxidored_FMN"/>
    <property type="match status" value="1"/>
</dbReference>
<feature type="domain" description="NADH:flavin oxidoreductase/NADH oxidase N-terminal" evidence="6">
    <location>
        <begin position="6"/>
        <end position="359"/>
    </location>
</feature>
<comment type="cofactor">
    <cofactor evidence="1">
        <name>FMN</name>
        <dbReference type="ChEBI" id="CHEBI:58210"/>
    </cofactor>
</comment>
<dbReference type="PANTHER" id="PTHR43303:SF4">
    <property type="entry name" value="NADPH DEHYDROGENASE C23G7.10C-RELATED"/>
    <property type="match status" value="1"/>
</dbReference>
<dbReference type="InterPro" id="IPR001155">
    <property type="entry name" value="OxRdtase_FMN_N"/>
</dbReference>
<evidence type="ECO:0000256" key="2">
    <source>
        <dbReference type="ARBA" id="ARBA00022630"/>
    </source>
</evidence>
<dbReference type="GO" id="GO:0050661">
    <property type="term" value="F:NADP binding"/>
    <property type="evidence" value="ECO:0007669"/>
    <property type="project" value="InterPro"/>
</dbReference>
<organism evidence="7 8">
    <name type="scientific">Noviherbaspirillum sedimenti</name>
    <dbReference type="NCBI Taxonomy" id="2320865"/>
    <lineage>
        <taxon>Bacteria</taxon>
        <taxon>Pseudomonadati</taxon>
        <taxon>Pseudomonadota</taxon>
        <taxon>Betaproteobacteria</taxon>
        <taxon>Burkholderiales</taxon>
        <taxon>Oxalobacteraceae</taxon>
        <taxon>Noviherbaspirillum</taxon>
    </lineage>
</organism>
<dbReference type="FunFam" id="3.20.20.70:FF:000262">
    <property type="entry name" value="NADH:flavin oxidoreductase"/>
    <property type="match status" value="1"/>
</dbReference>
<sequence length="374" mass="40718">MNTEFLFEEIVIGSLKLSNRIVMSPMTRAFSPGGVPGVDVAGYYGRRAEGGVGLIVTEGTWVPHPGASNEENVPDFHGPALEGWSKVVKEVHAKGGKIIPQLWHAGLFTRSKIEGVYESAGSVTDVQVGPSGMVGAIGTAPVKLTREMTQADIDAVIEAFAQAARSAFDLGFDGVGFHGGHGYLFDQFFWDKTNLRQDRYGGDLVKRTCFATEVLKECRTRTSADYPLMFRLSQWKLHDYGATLVNSPQELEQFLTPLVDAGVDIFDCSQRRFWEPAFEGSDLNLAGWVKKITGKPTMTVGSVGLDVELMATLMGETSQPASLDKLLAMFERGDFDLIGVGRAILADPSWVEKVRRGAHNELQPFNPAALASLS</sequence>
<dbReference type="AlphaFoldDB" id="A0A3A3FYQ4"/>
<evidence type="ECO:0000256" key="1">
    <source>
        <dbReference type="ARBA" id="ARBA00001917"/>
    </source>
</evidence>
<dbReference type="RefSeq" id="WP_119784787.1">
    <property type="nucleotide sequence ID" value="NZ_QYUQ01000002.1"/>
</dbReference>
<dbReference type="GO" id="GO:0003959">
    <property type="term" value="F:NADPH dehydrogenase activity"/>
    <property type="evidence" value="ECO:0007669"/>
    <property type="project" value="InterPro"/>
</dbReference>
<dbReference type="CDD" id="cd04747">
    <property type="entry name" value="OYE_like_5_FMN"/>
    <property type="match status" value="1"/>
</dbReference>
<dbReference type="OrthoDB" id="8523426at2"/>
<evidence type="ECO:0000313" key="7">
    <source>
        <dbReference type="EMBL" id="RJG01338.1"/>
    </source>
</evidence>
<evidence type="ECO:0000259" key="6">
    <source>
        <dbReference type="Pfam" id="PF00724"/>
    </source>
</evidence>
<dbReference type="InterPro" id="IPR013785">
    <property type="entry name" value="Aldolase_TIM"/>
</dbReference>
<keyword evidence="5" id="KW-0560">Oxidoreductase</keyword>
<name>A0A3A3FYQ4_9BURK</name>
<dbReference type="GO" id="GO:0010181">
    <property type="term" value="F:FMN binding"/>
    <property type="evidence" value="ECO:0007669"/>
    <property type="project" value="InterPro"/>
</dbReference>
<accession>A0A3A3FYQ4</accession>
<keyword evidence="8" id="KW-1185">Reference proteome</keyword>